<reference evidence="7" key="2">
    <citation type="submission" date="2025-09" db="UniProtKB">
        <authorList>
            <consortium name="Ensembl"/>
        </authorList>
    </citation>
    <scope>IDENTIFICATION</scope>
</reference>
<keyword evidence="5" id="KW-0732">Signal</keyword>
<evidence type="ECO:0000256" key="5">
    <source>
        <dbReference type="SAM" id="SignalP"/>
    </source>
</evidence>
<dbReference type="Proteomes" id="UP000694544">
    <property type="component" value="Unplaced"/>
</dbReference>
<feature type="domain" description="Lipocalin/cytosolic fatty-acid binding" evidence="6">
    <location>
        <begin position="31"/>
        <end position="163"/>
    </location>
</feature>
<comment type="similarity">
    <text evidence="2">Belongs to the calycin superfamily. Lipocalin family.</text>
</comment>
<evidence type="ECO:0000256" key="4">
    <source>
        <dbReference type="ARBA" id="ARBA00022525"/>
    </source>
</evidence>
<evidence type="ECO:0000256" key="3">
    <source>
        <dbReference type="ARBA" id="ARBA00022448"/>
    </source>
</evidence>
<dbReference type="Ensembl" id="ENSMMST00000028800.1">
    <property type="protein sequence ID" value="ENSMMSP00000026095.1"/>
    <property type="gene ID" value="ENSMMSG00000019635.1"/>
</dbReference>
<organism evidence="7 8">
    <name type="scientific">Moschus moschiferus</name>
    <name type="common">Siberian musk deer</name>
    <name type="synonym">Moschus sibiricus</name>
    <dbReference type="NCBI Taxonomy" id="68415"/>
    <lineage>
        <taxon>Eukaryota</taxon>
        <taxon>Metazoa</taxon>
        <taxon>Chordata</taxon>
        <taxon>Craniata</taxon>
        <taxon>Vertebrata</taxon>
        <taxon>Euteleostomi</taxon>
        <taxon>Mammalia</taxon>
        <taxon>Eutheria</taxon>
        <taxon>Laurasiatheria</taxon>
        <taxon>Artiodactyla</taxon>
        <taxon>Ruminantia</taxon>
        <taxon>Pecora</taxon>
        <taxon>Moschidae</taxon>
        <taxon>Moschus</taxon>
    </lineage>
</organism>
<dbReference type="InterPro" id="IPR002448">
    <property type="entry name" value="OBP-like"/>
</dbReference>
<dbReference type="InterPro" id="IPR000566">
    <property type="entry name" value="Lipocln_cytosolic_FA-bd_dom"/>
</dbReference>
<sequence length="184" mass="21003">MKVLFLTLLLGVVCAAQAKEAEQNLSELSDQWRTVYMGSTNPEKIQENGPFRTYFRKVVFHDEKGTVDLYFYVKRNGKWKNVHVAGTKKDDGTFAIDYEGQNEFKVISASETHLVAQNVNVDESGKKTEFTGLFVKGSDIEDEALEKFKEFTRKRGIKEENIIMNHIFLPLDNCLPGKKEKASQ</sequence>
<dbReference type="GeneTree" id="ENSGT01050000244868"/>
<evidence type="ECO:0000256" key="2">
    <source>
        <dbReference type="ARBA" id="ARBA00006889"/>
    </source>
</evidence>
<dbReference type="PANTHER" id="PTHR11430">
    <property type="entry name" value="LIPOCALIN"/>
    <property type="match status" value="1"/>
</dbReference>
<dbReference type="PRINTS" id="PR01173">
    <property type="entry name" value="ODORANTBNDNG"/>
</dbReference>
<dbReference type="GO" id="GO:0005549">
    <property type="term" value="F:odorant binding"/>
    <property type="evidence" value="ECO:0007669"/>
    <property type="project" value="TreeGrafter"/>
</dbReference>
<dbReference type="InterPro" id="IPR012674">
    <property type="entry name" value="Calycin"/>
</dbReference>
<dbReference type="SUPFAM" id="SSF50814">
    <property type="entry name" value="Lipocalins"/>
    <property type="match status" value="1"/>
</dbReference>
<accession>A0A8C6E5L9</accession>
<evidence type="ECO:0000259" key="6">
    <source>
        <dbReference type="Pfam" id="PF00061"/>
    </source>
</evidence>
<keyword evidence="4" id="KW-0964">Secreted</keyword>
<dbReference type="Gene3D" id="2.40.128.20">
    <property type="match status" value="1"/>
</dbReference>
<evidence type="ECO:0000313" key="7">
    <source>
        <dbReference type="Ensembl" id="ENSMMSP00000026095.1"/>
    </source>
</evidence>
<name>A0A8C6E5L9_MOSMO</name>
<evidence type="ECO:0000256" key="1">
    <source>
        <dbReference type="ARBA" id="ARBA00004613"/>
    </source>
</evidence>
<evidence type="ECO:0000313" key="8">
    <source>
        <dbReference type="Proteomes" id="UP000694544"/>
    </source>
</evidence>
<dbReference type="PANTHER" id="PTHR11430:SF65">
    <property type="entry name" value="ODORANT-BINDING PROTEIN 1A-RELATED"/>
    <property type="match status" value="1"/>
</dbReference>
<dbReference type="GO" id="GO:0036094">
    <property type="term" value="F:small molecule binding"/>
    <property type="evidence" value="ECO:0007669"/>
    <property type="project" value="InterPro"/>
</dbReference>
<dbReference type="AlphaFoldDB" id="A0A8C6E5L9"/>
<feature type="signal peptide" evidence="5">
    <location>
        <begin position="1"/>
        <end position="18"/>
    </location>
</feature>
<keyword evidence="8" id="KW-1185">Reference proteome</keyword>
<dbReference type="InterPro" id="IPR002345">
    <property type="entry name" value="Lipocalin"/>
</dbReference>
<dbReference type="Pfam" id="PF00061">
    <property type="entry name" value="Lipocalin"/>
    <property type="match status" value="1"/>
</dbReference>
<keyword evidence="3" id="KW-0813">Transport</keyword>
<dbReference type="GO" id="GO:0005615">
    <property type="term" value="C:extracellular space"/>
    <property type="evidence" value="ECO:0007669"/>
    <property type="project" value="TreeGrafter"/>
</dbReference>
<reference evidence="7" key="1">
    <citation type="submission" date="2025-08" db="UniProtKB">
        <authorList>
            <consortium name="Ensembl"/>
        </authorList>
    </citation>
    <scope>IDENTIFICATION</scope>
</reference>
<proteinExistence type="inferred from homology"/>
<protein>
    <recommendedName>
        <fullName evidence="6">Lipocalin/cytosolic fatty-acid binding domain-containing protein</fullName>
    </recommendedName>
</protein>
<feature type="chain" id="PRO_5034153877" description="Lipocalin/cytosolic fatty-acid binding domain-containing protein" evidence="5">
    <location>
        <begin position="19"/>
        <end position="184"/>
    </location>
</feature>
<comment type="subcellular location">
    <subcellularLocation>
        <location evidence="1">Secreted</location>
    </subcellularLocation>
</comment>